<dbReference type="InterPro" id="IPR029055">
    <property type="entry name" value="Ntn_hydrolases_N"/>
</dbReference>
<dbReference type="SUPFAM" id="SSF56235">
    <property type="entry name" value="N-terminal nucleophile aminohydrolases (Ntn hydrolases)"/>
    <property type="match status" value="1"/>
</dbReference>
<protein>
    <submittedName>
        <fullName evidence="1">Uncharacterized protein</fullName>
    </submittedName>
</protein>
<dbReference type="AlphaFoldDB" id="A0A381WSP6"/>
<gene>
    <name evidence="1" type="ORF">METZ01_LOCUS108165</name>
</gene>
<sequence>MINNPNYKYVSRRSVTLGLNGTVATSNPLAANAGLDMLKKGG</sequence>
<name>A0A381WSP6_9ZZZZ</name>
<evidence type="ECO:0000313" key="1">
    <source>
        <dbReference type="EMBL" id="SVA55311.1"/>
    </source>
</evidence>
<proteinExistence type="predicted"/>
<dbReference type="EMBL" id="UINC01012701">
    <property type="protein sequence ID" value="SVA55311.1"/>
    <property type="molecule type" value="Genomic_DNA"/>
</dbReference>
<accession>A0A381WSP6</accession>
<feature type="non-terminal residue" evidence="1">
    <location>
        <position position="42"/>
    </location>
</feature>
<reference evidence="1" key="1">
    <citation type="submission" date="2018-05" db="EMBL/GenBank/DDBJ databases">
        <authorList>
            <person name="Lanie J.A."/>
            <person name="Ng W.-L."/>
            <person name="Kazmierczak K.M."/>
            <person name="Andrzejewski T.M."/>
            <person name="Davidsen T.M."/>
            <person name="Wayne K.J."/>
            <person name="Tettelin H."/>
            <person name="Glass J.I."/>
            <person name="Rusch D."/>
            <person name="Podicherti R."/>
            <person name="Tsui H.-C.T."/>
            <person name="Winkler M.E."/>
        </authorList>
    </citation>
    <scope>NUCLEOTIDE SEQUENCE</scope>
</reference>
<organism evidence="1">
    <name type="scientific">marine metagenome</name>
    <dbReference type="NCBI Taxonomy" id="408172"/>
    <lineage>
        <taxon>unclassified sequences</taxon>
        <taxon>metagenomes</taxon>
        <taxon>ecological metagenomes</taxon>
    </lineage>
</organism>